<feature type="region of interest" description="Disordered" evidence="4">
    <location>
        <begin position="26"/>
        <end position="62"/>
    </location>
</feature>
<dbReference type="InterPro" id="IPR002347">
    <property type="entry name" value="SDR_fam"/>
</dbReference>
<dbReference type="EMBL" id="CP038231">
    <property type="protein sequence ID" value="QDH13670.1"/>
    <property type="molecule type" value="Genomic_DNA"/>
</dbReference>
<proteinExistence type="inferred from homology"/>
<dbReference type="PROSITE" id="PS00061">
    <property type="entry name" value="ADH_SHORT"/>
    <property type="match status" value="1"/>
</dbReference>
<reference evidence="6 7" key="1">
    <citation type="submission" date="2019-03" db="EMBL/GenBank/DDBJ databases">
        <title>The complete genome sequence of Swingsia_sp. F3b2 LMG30590(T).</title>
        <authorList>
            <person name="Chua K.-O."/>
            <person name="Chan K.-G."/>
            <person name="See-Too W.-S."/>
        </authorList>
    </citation>
    <scope>NUCLEOTIDE SEQUENCE [LARGE SCALE GENOMIC DNA]</scope>
    <source>
        <strain evidence="6 7">F3b2</strain>
    </source>
</reference>
<dbReference type="KEGG" id="swf:E3E12_05115"/>
<keyword evidence="2" id="KW-0560">Oxidoreductase</keyword>
<dbReference type="FunFam" id="3.40.50.720:FF:000097">
    <property type="entry name" value="SDR family oxidoreductase"/>
    <property type="match status" value="1"/>
</dbReference>
<dbReference type="Gene3D" id="3.40.50.720">
    <property type="entry name" value="NAD(P)-binding Rossmann-like Domain"/>
    <property type="match status" value="1"/>
</dbReference>
<evidence type="ECO:0000313" key="7">
    <source>
        <dbReference type="Proteomes" id="UP000318709"/>
    </source>
</evidence>
<keyword evidence="5" id="KW-0732">Signal</keyword>
<organism evidence="6 7">
    <name type="scientific">Formicincola oecophyllae</name>
    <dbReference type="NCBI Taxonomy" id="2558361"/>
    <lineage>
        <taxon>Bacteria</taxon>
        <taxon>Pseudomonadati</taxon>
        <taxon>Pseudomonadota</taxon>
        <taxon>Alphaproteobacteria</taxon>
        <taxon>Acetobacterales</taxon>
        <taxon>Acetobacteraceae</taxon>
        <taxon>Formicincola</taxon>
    </lineage>
</organism>
<feature type="chain" id="PRO_5021343754" description="Uncharacterized oxidoreductase YghA" evidence="5">
    <location>
        <begin position="36"/>
        <end position="336"/>
    </location>
</feature>
<dbReference type="InterPro" id="IPR020904">
    <property type="entry name" value="Sc_DH/Rdtase_CS"/>
</dbReference>
<feature type="signal peptide" evidence="5">
    <location>
        <begin position="1"/>
        <end position="35"/>
    </location>
</feature>
<dbReference type="PANTHER" id="PTHR48107">
    <property type="entry name" value="NADPH-DEPENDENT ALDEHYDE REDUCTASE-LIKE PROTEIN, CHLOROPLASTIC-RELATED"/>
    <property type="match status" value="1"/>
</dbReference>
<accession>A0A4Y6U9H0</accession>
<comment type="similarity">
    <text evidence="1">Belongs to the short-chain dehydrogenases/reductases (SDR) family.</text>
</comment>
<feature type="compositionally biased region" description="Pro residues" evidence="4">
    <location>
        <begin position="53"/>
        <end position="62"/>
    </location>
</feature>
<dbReference type="PROSITE" id="PS51318">
    <property type="entry name" value="TAT"/>
    <property type="match status" value="1"/>
</dbReference>
<keyword evidence="7" id="KW-1185">Reference proteome</keyword>
<dbReference type="GO" id="GO:0016614">
    <property type="term" value="F:oxidoreductase activity, acting on CH-OH group of donors"/>
    <property type="evidence" value="ECO:0007669"/>
    <property type="project" value="UniProtKB-ARBA"/>
</dbReference>
<dbReference type="PRINTS" id="PR00080">
    <property type="entry name" value="SDRFAMILY"/>
</dbReference>
<evidence type="ECO:0000313" key="6">
    <source>
        <dbReference type="EMBL" id="QDH13670.1"/>
    </source>
</evidence>
<sequence length="336" mass="35027">MASQPEQPSRRGVLLGTALGAAALAAGAMPRTAQAQDTGSPAPPLFDPVGAYPAPPFPPQPQPWPGLQSKMHPVPDCGEKSYTGSGRMKGRHALVTGGDSGIGRAVAIALAREGADVALNYLPQEESDAREVIALIRQSGRKAVALPGDLRDEAFCKSLVAQAASSLGALDCLINSAGRQHFHESILDLSTEELDWTLKTNIYSLVWLIKAAVPLMPPGSAIVNTTSRQAYSPSANLVDYAATKAAIANMTRSLGKQLLPKGIRVNAVAPGPFWTPLQVCGAQPEAVVEHFGAEVAYHRPGQPVEIAPVYVTLASTDSSYVAGQVWGITGGSGEPG</sequence>
<evidence type="ECO:0000256" key="5">
    <source>
        <dbReference type="SAM" id="SignalP"/>
    </source>
</evidence>
<evidence type="ECO:0000256" key="3">
    <source>
        <dbReference type="ARBA" id="ARBA00067437"/>
    </source>
</evidence>
<dbReference type="OrthoDB" id="9809287at2"/>
<gene>
    <name evidence="6" type="ORF">E3E12_05115</name>
</gene>
<dbReference type="Pfam" id="PF13561">
    <property type="entry name" value="adh_short_C2"/>
    <property type="match status" value="1"/>
</dbReference>
<name>A0A4Y6U9H0_9PROT</name>
<dbReference type="SUPFAM" id="SSF51735">
    <property type="entry name" value="NAD(P)-binding Rossmann-fold domains"/>
    <property type="match status" value="1"/>
</dbReference>
<dbReference type="PRINTS" id="PR00081">
    <property type="entry name" value="GDHRDH"/>
</dbReference>
<evidence type="ECO:0000256" key="2">
    <source>
        <dbReference type="ARBA" id="ARBA00023002"/>
    </source>
</evidence>
<dbReference type="Proteomes" id="UP000318709">
    <property type="component" value="Chromosome"/>
</dbReference>
<dbReference type="PANTHER" id="PTHR48107:SF16">
    <property type="entry name" value="NADPH-DEPENDENT ALDEHYDE REDUCTASE 1, CHLOROPLASTIC"/>
    <property type="match status" value="1"/>
</dbReference>
<dbReference type="AlphaFoldDB" id="A0A4Y6U9H0"/>
<dbReference type="InterPro" id="IPR006311">
    <property type="entry name" value="TAT_signal"/>
</dbReference>
<protein>
    <recommendedName>
        <fullName evidence="3">Uncharacterized oxidoreductase YghA</fullName>
    </recommendedName>
</protein>
<evidence type="ECO:0000256" key="4">
    <source>
        <dbReference type="SAM" id="MobiDB-lite"/>
    </source>
</evidence>
<evidence type="ECO:0000256" key="1">
    <source>
        <dbReference type="ARBA" id="ARBA00006484"/>
    </source>
</evidence>
<dbReference type="RefSeq" id="WP_141443378.1">
    <property type="nucleotide sequence ID" value="NZ_CP038231.1"/>
</dbReference>
<dbReference type="InterPro" id="IPR036291">
    <property type="entry name" value="NAD(P)-bd_dom_sf"/>
</dbReference>